<keyword evidence="2" id="KW-1185">Reference proteome</keyword>
<reference evidence="2" key="1">
    <citation type="journal article" date="2019" name="Int. J. Syst. Evol. Microbiol.">
        <title>The Global Catalogue of Microorganisms (GCM) 10K type strain sequencing project: providing services to taxonomists for standard genome sequencing and annotation.</title>
        <authorList>
            <consortium name="The Broad Institute Genomics Platform"/>
            <consortium name="The Broad Institute Genome Sequencing Center for Infectious Disease"/>
            <person name="Wu L."/>
            <person name="Ma J."/>
        </authorList>
    </citation>
    <scope>NUCLEOTIDE SEQUENCE [LARGE SCALE GENOMIC DNA]</scope>
    <source>
        <strain evidence="2">JCM 4733</strain>
    </source>
</reference>
<gene>
    <name evidence="1" type="ORF">GCM10010345_18220</name>
</gene>
<protein>
    <submittedName>
        <fullName evidence="1">Uncharacterized protein</fullName>
    </submittedName>
</protein>
<dbReference type="Proteomes" id="UP000653644">
    <property type="component" value="Unassembled WGS sequence"/>
</dbReference>
<sequence>MGPGWRQLVFECHQAVAAEFPDCERAAQGRPPGSDAEACKQRNAVDRCINRLGPRAGR</sequence>
<accession>A0ABQ3CLE0</accession>
<evidence type="ECO:0000313" key="1">
    <source>
        <dbReference type="EMBL" id="GHA14060.1"/>
    </source>
</evidence>
<comment type="caution">
    <text evidence="1">The sequence shown here is derived from an EMBL/GenBank/DDBJ whole genome shotgun (WGS) entry which is preliminary data.</text>
</comment>
<dbReference type="EMBL" id="BMVN01000005">
    <property type="protein sequence ID" value="GHA14060.1"/>
    <property type="molecule type" value="Genomic_DNA"/>
</dbReference>
<organism evidence="1 2">
    <name type="scientific">Streptomyces canarius</name>
    <dbReference type="NCBI Taxonomy" id="285453"/>
    <lineage>
        <taxon>Bacteria</taxon>
        <taxon>Bacillati</taxon>
        <taxon>Actinomycetota</taxon>
        <taxon>Actinomycetes</taxon>
        <taxon>Kitasatosporales</taxon>
        <taxon>Streptomycetaceae</taxon>
        <taxon>Streptomyces</taxon>
    </lineage>
</organism>
<name>A0ABQ3CLE0_9ACTN</name>
<proteinExistence type="predicted"/>
<evidence type="ECO:0000313" key="2">
    <source>
        <dbReference type="Proteomes" id="UP000653644"/>
    </source>
</evidence>